<dbReference type="EC" id="2.3.1.-" evidence="2"/>
<dbReference type="EMBL" id="DWUU01000017">
    <property type="protein sequence ID" value="HJD41817.1"/>
    <property type="molecule type" value="Genomic_DNA"/>
</dbReference>
<dbReference type="GO" id="GO:0016747">
    <property type="term" value="F:acyltransferase activity, transferring groups other than amino-acyl groups"/>
    <property type="evidence" value="ECO:0007669"/>
    <property type="project" value="InterPro"/>
</dbReference>
<dbReference type="Pfam" id="PF13673">
    <property type="entry name" value="Acetyltransf_10"/>
    <property type="match status" value="1"/>
</dbReference>
<keyword evidence="2" id="KW-0808">Transferase</keyword>
<protein>
    <submittedName>
        <fullName evidence="2">GNAT family N-acetyltransferase</fullName>
        <ecNumber evidence="2">2.3.1.-</ecNumber>
    </submittedName>
</protein>
<name>A0A9D2RDV0_9FIRM</name>
<dbReference type="Proteomes" id="UP000823909">
    <property type="component" value="Unassembled WGS sequence"/>
</dbReference>
<dbReference type="AlphaFoldDB" id="A0A9D2RDV0"/>
<dbReference type="PROSITE" id="PS51186">
    <property type="entry name" value="GNAT"/>
    <property type="match status" value="1"/>
</dbReference>
<organism evidence="2 3">
    <name type="scientific">Candidatus Mediterraneibacter quadrami</name>
    <dbReference type="NCBI Taxonomy" id="2838684"/>
    <lineage>
        <taxon>Bacteria</taxon>
        <taxon>Bacillati</taxon>
        <taxon>Bacillota</taxon>
        <taxon>Clostridia</taxon>
        <taxon>Lachnospirales</taxon>
        <taxon>Lachnospiraceae</taxon>
        <taxon>Mediterraneibacter</taxon>
    </lineage>
</organism>
<accession>A0A9D2RDV0</accession>
<evidence type="ECO:0000313" key="3">
    <source>
        <dbReference type="Proteomes" id="UP000823909"/>
    </source>
</evidence>
<feature type="domain" description="N-acetyltransferase" evidence="1">
    <location>
        <begin position="2"/>
        <end position="141"/>
    </location>
</feature>
<proteinExistence type="predicted"/>
<gene>
    <name evidence="2" type="ORF">H9910_02240</name>
</gene>
<reference evidence="2" key="2">
    <citation type="submission" date="2021-04" db="EMBL/GenBank/DDBJ databases">
        <authorList>
            <person name="Gilroy R."/>
        </authorList>
    </citation>
    <scope>NUCLEOTIDE SEQUENCE</scope>
    <source>
        <strain evidence="2">ChiBcec15-3976</strain>
    </source>
</reference>
<keyword evidence="2" id="KW-0012">Acyltransferase</keyword>
<reference evidence="2" key="1">
    <citation type="journal article" date="2021" name="PeerJ">
        <title>Extensive microbial diversity within the chicken gut microbiome revealed by metagenomics and culture.</title>
        <authorList>
            <person name="Gilroy R."/>
            <person name="Ravi A."/>
            <person name="Getino M."/>
            <person name="Pursley I."/>
            <person name="Horton D.L."/>
            <person name="Alikhan N.F."/>
            <person name="Baker D."/>
            <person name="Gharbi K."/>
            <person name="Hall N."/>
            <person name="Watson M."/>
            <person name="Adriaenssens E.M."/>
            <person name="Foster-Nyarko E."/>
            <person name="Jarju S."/>
            <person name="Secka A."/>
            <person name="Antonio M."/>
            <person name="Oren A."/>
            <person name="Chaudhuri R.R."/>
            <person name="La Ragione R."/>
            <person name="Hildebrand F."/>
            <person name="Pallen M.J."/>
        </authorList>
    </citation>
    <scope>NUCLEOTIDE SEQUENCE</scope>
    <source>
        <strain evidence="2">ChiBcec15-3976</strain>
    </source>
</reference>
<comment type="caution">
    <text evidence="2">The sequence shown here is derived from an EMBL/GenBank/DDBJ whole genome shotgun (WGS) entry which is preliminary data.</text>
</comment>
<sequence length="141" mass="16171">MEYFRTYDSLPEDAAFIRRSVFMEEQGFKDEFDDTDRISKHIVLYTDDDRPAAVCRYYPDGDGKCYIVGRIAVLKEFRKRHYGQLILREAERQAGLEGALELSLAAQVQAAGFYEKSGFAAVGEVFMEEHCPHIKMVKSIS</sequence>
<evidence type="ECO:0000313" key="2">
    <source>
        <dbReference type="EMBL" id="HJD41817.1"/>
    </source>
</evidence>
<dbReference type="InterPro" id="IPR000182">
    <property type="entry name" value="GNAT_dom"/>
</dbReference>
<dbReference type="SUPFAM" id="SSF55729">
    <property type="entry name" value="Acyl-CoA N-acyltransferases (Nat)"/>
    <property type="match status" value="1"/>
</dbReference>
<dbReference type="CDD" id="cd04301">
    <property type="entry name" value="NAT_SF"/>
    <property type="match status" value="1"/>
</dbReference>
<evidence type="ECO:0000259" key="1">
    <source>
        <dbReference type="PROSITE" id="PS51186"/>
    </source>
</evidence>
<dbReference type="InterPro" id="IPR016181">
    <property type="entry name" value="Acyl_CoA_acyltransferase"/>
</dbReference>
<dbReference type="Gene3D" id="3.40.630.30">
    <property type="match status" value="1"/>
</dbReference>